<evidence type="ECO:0000256" key="6">
    <source>
        <dbReference type="ARBA" id="ARBA00023015"/>
    </source>
</evidence>
<proteinExistence type="predicted"/>
<feature type="region of interest" description="Disordered" evidence="15">
    <location>
        <begin position="770"/>
        <end position="812"/>
    </location>
</feature>
<keyword evidence="3" id="KW-0479">Metal-binding</keyword>
<reference evidence="20 22" key="2">
    <citation type="journal article" date="2013" name="Nature">
        <title>Insights into bilaterian evolution from three spiralian genomes.</title>
        <authorList>
            <person name="Simakov O."/>
            <person name="Marletaz F."/>
            <person name="Cho S.J."/>
            <person name="Edsinger-Gonzales E."/>
            <person name="Havlak P."/>
            <person name="Hellsten U."/>
            <person name="Kuo D.H."/>
            <person name="Larsson T."/>
            <person name="Lv J."/>
            <person name="Arendt D."/>
            <person name="Savage R."/>
            <person name="Osoegawa K."/>
            <person name="de Jong P."/>
            <person name="Grimwood J."/>
            <person name="Chapman J.A."/>
            <person name="Shapiro H."/>
            <person name="Aerts A."/>
            <person name="Otillar R.P."/>
            <person name="Terry A.Y."/>
            <person name="Boore J.L."/>
            <person name="Grigoriev I.V."/>
            <person name="Lindberg D.R."/>
            <person name="Seaver E.C."/>
            <person name="Weisblat D.A."/>
            <person name="Putnam N.H."/>
            <person name="Rokhsar D.S."/>
        </authorList>
    </citation>
    <scope>NUCLEOTIDE SEQUENCE</scope>
    <source>
        <strain evidence="20 22">I ESC-2004</strain>
    </source>
</reference>
<feature type="compositionally biased region" description="Basic and acidic residues" evidence="15">
    <location>
        <begin position="142"/>
        <end position="156"/>
    </location>
</feature>
<dbReference type="HOGENOM" id="CLU_002479_0_0_1"/>
<evidence type="ECO:0000256" key="11">
    <source>
        <dbReference type="ARBA" id="ARBA00068253"/>
    </source>
</evidence>
<feature type="compositionally biased region" description="Acidic residues" evidence="15">
    <location>
        <begin position="463"/>
        <end position="479"/>
    </location>
</feature>
<evidence type="ECO:0000313" key="20">
    <source>
        <dbReference type="EMBL" id="ELT88139.1"/>
    </source>
</evidence>
<keyword evidence="7" id="KW-0175">Coiled coil</keyword>
<feature type="region of interest" description="Disordered" evidence="15">
    <location>
        <begin position="238"/>
        <end position="257"/>
    </location>
</feature>
<evidence type="ECO:0000256" key="7">
    <source>
        <dbReference type="ARBA" id="ARBA00023054"/>
    </source>
</evidence>
<evidence type="ECO:0000256" key="4">
    <source>
        <dbReference type="ARBA" id="ARBA00022771"/>
    </source>
</evidence>
<dbReference type="InterPro" id="IPR028942">
    <property type="entry name" value="WHIM1_dom"/>
</dbReference>
<dbReference type="PANTHER" id="PTHR46510">
    <property type="entry name" value="BROMODOMAIN ADJACENT TO ZINC FINGER DOMAIN PROTEIN 1A"/>
    <property type="match status" value="1"/>
</dbReference>
<comment type="subcellular location">
    <subcellularLocation>
        <location evidence="1 14">Nucleus</location>
    </subcellularLocation>
</comment>
<evidence type="ECO:0000256" key="8">
    <source>
        <dbReference type="ARBA" id="ARBA00023117"/>
    </source>
</evidence>
<feature type="domain" description="Bromo" evidence="16">
    <location>
        <begin position="1335"/>
        <end position="1405"/>
    </location>
</feature>
<feature type="domain" description="DDT" evidence="18">
    <location>
        <begin position="398"/>
        <end position="463"/>
    </location>
</feature>
<feature type="compositionally biased region" description="Basic and acidic residues" evidence="15">
    <location>
        <begin position="1245"/>
        <end position="1260"/>
    </location>
</feature>
<organism evidence="20">
    <name type="scientific">Capitella teleta</name>
    <name type="common">Polychaete worm</name>
    <dbReference type="NCBI Taxonomy" id="283909"/>
    <lineage>
        <taxon>Eukaryota</taxon>
        <taxon>Metazoa</taxon>
        <taxon>Spiralia</taxon>
        <taxon>Lophotrochozoa</taxon>
        <taxon>Annelida</taxon>
        <taxon>Polychaeta</taxon>
        <taxon>Sedentaria</taxon>
        <taxon>Scolecida</taxon>
        <taxon>Capitellidae</taxon>
        <taxon>Capitella</taxon>
    </lineage>
</organism>
<feature type="compositionally biased region" description="Basic and acidic residues" evidence="15">
    <location>
        <begin position="1279"/>
        <end position="1292"/>
    </location>
</feature>
<dbReference type="GO" id="GO:0031445">
    <property type="term" value="P:regulation of heterochromatin formation"/>
    <property type="evidence" value="ECO:0007669"/>
    <property type="project" value="TreeGrafter"/>
</dbReference>
<feature type="region of interest" description="Disordered" evidence="15">
    <location>
        <begin position="142"/>
        <end position="177"/>
    </location>
</feature>
<dbReference type="PROSITE" id="PS51136">
    <property type="entry name" value="WAC"/>
    <property type="match status" value="1"/>
</dbReference>
<evidence type="ECO:0000259" key="16">
    <source>
        <dbReference type="PROSITE" id="PS50014"/>
    </source>
</evidence>
<protein>
    <recommendedName>
        <fullName evidence="11">Bromodomain adjacent to zinc finger domain protein 1A</fullName>
    </recommendedName>
</protein>
<dbReference type="FunFam" id="3.30.40.10:FF:000300">
    <property type="entry name" value="Bromodomain adjacent to zinc finger domain protein 1A"/>
    <property type="match status" value="1"/>
</dbReference>
<dbReference type="Gene3D" id="3.30.40.10">
    <property type="entry name" value="Zinc/RING finger domain, C3HC4 (zinc finger)"/>
    <property type="match status" value="1"/>
</dbReference>
<evidence type="ECO:0000256" key="13">
    <source>
        <dbReference type="PROSITE-ProRule" id="PRU00146"/>
    </source>
</evidence>
<feature type="region of interest" description="Disordered" evidence="15">
    <location>
        <begin position="647"/>
        <end position="697"/>
    </location>
</feature>
<dbReference type="OMA" id="NDLVFCC"/>
<dbReference type="InterPro" id="IPR036427">
    <property type="entry name" value="Bromodomain-like_sf"/>
</dbReference>
<feature type="compositionally biased region" description="Polar residues" evidence="15">
    <location>
        <begin position="1213"/>
        <end position="1226"/>
    </location>
</feature>
<dbReference type="InterPro" id="IPR001487">
    <property type="entry name" value="Bromodomain"/>
</dbReference>
<reference evidence="22" key="1">
    <citation type="submission" date="2012-12" db="EMBL/GenBank/DDBJ databases">
        <authorList>
            <person name="Hellsten U."/>
            <person name="Grimwood J."/>
            <person name="Chapman J.A."/>
            <person name="Shapiro H."/>
            <person name="Aerts A."/>
            <person name="Otillar R.P."/>
            <person name="Terry A.Y."/>
            <person name="Boore J.L."/>
            <person name="Simakov O."/>
            <person name="Marletaz F."/>
            <person name="Cho S.-J."/>
            <person name="Edsinger-Gonzales E."/>
            <person name="Havlak P."/>
            <person name="Kuo D.-H."/>
            <person name="Larsson T."/>
            <person name="Lv J."/>
            <person name="Arendt D."/>
            <person name="Savage R."/>
            <person name="Osoegawa K."/>
            <person name="de Jong P."/>
            <person name="Lindberg D.R."/>
            <person name="Seaver E.C."/>
            <person name="Weisblat D.A."/>
            <person name="Putnam N.H."/>
            <person name="Grigoriev I.V."/>
            <person name="Rokhsar D.S."/>
        </authorList>
    </citation>
    <scope>NUCLEOTIDE SEQUENCE</scope>
    <source>
        <strain evidence="22">I ESC-2004</strain>
    </source>
</reference>
<name>R7TAW8_CAPTE</name>
<evidence type="ECO:0000259" key="17">
    <source>
        <dbReference type="PROSITE" id="PS50016"/>
    </source>
</evidence>
<keyword evidence="9" id="KW-0804">Transcription</keyword>
<evidence type="ECO:0000256" key="12">
    <source>
        <dbReference type="PROSITE-ProRule" id="PRU00035"/>
    </source>
</evidence>
<feature type="region of interest" description="Disordered" evidence="15">
    <location>
        <begin position="268"/>
        <end position="292"/>
    </location>
</feature>
<dbReference type="OrthoDB" id="332390at2759"/>
<dbReference type="PROSITE" id="PS50014">
    <property type="entry name" value="BROMODOMAIN_2"/>
    <property type="match status" value="1"/>
</dbReference>
<dbReference type="InterPro" id="IPR028941">
    <property type="entry name" value="WHIM2_dom"/>
</dbReference>
<evidence type="ECO:0000256" key="10">
    <source>
        <dbReference type="ARBA" id="ARBA00023242"/>
    </source>
</evidence>
<dbReference type="InterPro" id="IPR013136">
    <property type="entry name" value="WSTF_Acf1_Cbp146"/>
</dbReference>
<dbReference type="InterPro" id="IPR019786">
    <property type="entry name" value="Zinc_finger_PHD-type_CS"/>
</dbReference>
<dbReference type="EMBL" id="AMQN01015501">
    <property type="status" value="NOT_ANNOTATED_CDS"/>
    <property type="molecule type" value="Genomic_DNA"/>
</dbReference>
<evidence type="ECO:0000256" key="2">
    <source>
        <dbReference type="ARBA" id="ARBA00022553"/>
    </source>
</evidence>
<dbReference type="GO" id="GO:0006338">
    <property type="term" value="P:chromatin remodeling"/>
    <property type="evidence" value="ECO:0007669"/>
    <property type="project" value="InterPro"/>
</dbReference>
<dbReference type="PROSITE" id="PS01359">
    <property type="entry name" value="ZF_PHD_1"/>
    <property type="match status" value="1"/>
</dbReference>
<dbReference type="SMART" id="SM00571">
    <property type="entry name" value="DDT"/>
    <property type="match status" value="1"/>
</dbReference>
<evidence type="ECO:0000313" key="22">
    <source>
        <dbReference type="Proteomes" id="UP000014760"/>
    </source>
</evidence>
<dbReference type="Pfam" id="PF00439">
    <property type="entry name" value="Bromodomain"/>
    <property type="match status" value="1"/>
</dbReference>
<keyword evidence="8 12" id="KW-0103">Bromodomain</keyword>
<sequence length="1448" mass="168102">MPLLKRQPFVKSKPPPGLQPDDEVFFCEATKEIFTDYEKFFERVILCNSLVWSCEITGRSGLTYQEALECEQAAKKRLSSFPSNLQKPILFLATRTYRGRLNELNDDVFVFAKDRYFIGESVEVTQQNQKINCKVVQVIPPEEEKKTETEKTKPDSDADSDVICLDDSQPSTSEQTRKKGLFTRDKCKLYLKQNCEAIDGIWRVKERVMKRFSLRDAKFSSMFGGPMPLFEKCEKVARKKPGPKSGSKVKSPAGPAALLSAEDKLIREAKNEMRRKKRKERAEKKRKELEMEQEAQKIRAMYDKMRTMSAEEKVSFKEKMKQEKMEDKEKKKAESRQKWEEEKLKRKEERDKEREKRREEKKVKEELLKEWSKPRDDMECDDLKDMPMATPVRTIIPTELFGNAVFVLEYLNCFSTLFDIRDEFPDLISLEAFCKALQDTDSRGMYADLLRILLTAIFRMQDEEEEDCEDEEDSGDDLPAESHEASNYGHLIREAVAASQLPNQIYSMALRQLPVDPFTLSEVLRLHLLSSGATTALGNIRWQYQQRGGYTACDDPGLQLKRSAPGVMKALAEGNAFDLDPEYKLKILETLIHQLLTFVGCRDFIDDNIERIRGVKQDLRHHQWAEDRRRKEETTFWWKKRAEERAREKEMDAQKKEAKKKEKEERLIAEENDKEVKQPEKRSTRQQDLKDREEAAKDLPEKNIDWEKLTPEDREKMKAKYLKREMELNRLILDLQHGTAICPVGRDRTYRRFWVFKSVPGLFVEDHEEHISEECLRPVPQKDPEGNSDKENESFDSGKGHSDQDKSQTEKTVLVSEADVVTMSVDEQIAKRNQHQWLYYHSPQQMDALIDALNPRGLREGPLRQALIEQKALMVECIDKCPVNVLSISTPDEDKCLTQRFHELKSRNKKTQGYVHNGSAREFMELNLREMILDIEERIYHGTLGNLQVNDRIAWRDAIESGSYSTGCAMESWSKGFTIPNGDQPMEIEDDRPKCHPVVKDMAQAMMQIGRMIEQRYLQQPLGSAKPDRKKGKKRDEEAEEEDPGKRRDDWEASLRSASSLPQLFLHLAVLEKSVIWSKSALHARCRICRRKGDAEKMLLCDGCDRGHHMYCLKPAVKKVPLGDWYCMDCKPKEVVRTPRKRRRSVFEEEEEEEEESHASSESSQEEEDGDEDTEADTEEDEEEEEEETEEEEEEAEEEAPKIKLLSRKKPAASSSGRSTPTSYRSSGRLRASIEPTEPPKASRKSLEERPPSRNRRSTEPAKPPSRPSSRAGRLSLEPAEKRARRSHEPTASKRHSMPVDEESPESKKRVLSKSRNSEKTNVQKMVESLVDELAQRDEAWPFIKPVLRRDAPDYFDIIKKPMDFSTIRNKINRYEYSRPSDILEDARLVFRNCDQYNMPTTPEFQAGKKLSKFFEKRIKDLKIEVKVESVRTPVKSSAAPKRSARTK</sequence>
<feature type="compositionally biased region" description="Basic and acidic residues" evidence="15">
    <location>
        <begin position="280"/>
        <end position="292"/>
    </location>
</feature>
<dbReference type="FunCoup" id="R7TAW8">
    <property type="interactions" value="1165"/>
</dbReference>
<dbReference type="InterPro" id="IPR013083">
    <property type="entry name" value="Znf_RING/FYVE/PHD"/>
</dbReference>
<dbReference type="InterPro" id="IPR001965">
    <property type="entry name" value="Znf_PHD"/>
</dbReference>
<dbReference type="PRINTS" id="PR00503">
    <property type="entry name" value="BROMODOMAIN"/>
</dbReference>
<evidence type="ECO:0000256" key="9">
    <source>
        <dbReference type="ARBA" id="ARBA00023163"/>
    </source>
</evidence>
<evidence type="ECO:0000259" key="19">
    <source>
        <dbReference type="PROSITE" id="PS51136"/>
    </source>
</evidence>
<feature type="domain" description="PHD-type" evidence="17">
    <location>
        <begin position="1083"/>
        <end position="1133"/>
    </location>
</feature>
<feature type="compositionally biased region" description="Acidic residues" evidence="15">
    <location>
        <begin position="1164"/>
        <end position="1198"/>
    </location>
</feature>
<dbReference type="GO" id="GO:0003677">
    <property type="term" value="F:DNA binding"/>
    <property type="evidence" value="ECO:0007669"/>
    <property type="project" value="TreeGrafter"/>
</dbReference>
<evidence type="ECO:0000256" key="14">
    <source>
        <dbReference type="PROSITE-ProRule" id="PRU00475"/>
    </source>
</evidence>
<dbReference type="STRING" id="283909.R7TAW8"/>
<feature type="region of interest" description="Disordered" evidence="15">
    <location>
        <begin position="1020"/>
        <end position="1052"/>
    </location>
</feature>
<keyword evidence="4 13" id="KW-0863">Zinc-finger</keyword>
<dbReference type="PANTHER" id="PTHR46510:SF1">
    <property type="entry name" value="BROMODOMAIN ADJACENT TO ZINC FINGER DOMAIN PROTEIN 1A"/>
    <property type="match status" value="1"/>
</dbReference>
<dbReference type="GO" id="GO:0008270">
    <property type="term" value="F:zinc ion binding"/>
    <property type="evidence" value="ECO:0007669"/>
    <property type="project" value="UniProtKB-KW"/>
</dbReference>
<keyword evidence="2" id="KW-0597">Phosphoprotein</keyword>
<accession>R7TAW8</accession>
<dbReference type="GO" id="GO:0008623">
    <property type="term" value="C:CHRAC"/>
    <property type="evidence" value="ECO:0007669"/>
    <property type="project" value="TreeGrafter"/>
</dbReference>
<gene>
    <name evidence="20" type="ORF">CAPTEDRAFT_221184</name>
</gene>
<dbReference type="PROSITE" id="PS50016">
    <property type="entry name" value="ZF_PHD_2"/>
    <property type="match status" value="1"/>
</dbReference>
<keyword evidence="6" id="KW-0805">Transcription regulation</keyword>
<dbReference type="PROSITE" id="PS50827">
    <property type="entry name" value="DDT"/>
    <property type="match status" value="1"/>
</dbReference>
<dbReference type="EMBL" id="KB311963">
    <property type="protein sequence ID" value="ELT88139.1"/>
    <property type="molecule type" value="Genomic_DNA"/>
</dbReference>
<feature type="region of interest" description="Disordered" evidence="15">
    <location>
        <begin position="311"/>
        <end position="365"/>
    </location>
</feature>
<dbReference type="SMART" id="SM00249">
    <property type="entry name" value="PHD"/>
    <property type="match status" value="1"/>
</dbReference>
<dbReference type="SUPFAM" id="SSF47370">
    <property type="entry name" value="Bromodomain"/>
    <property type="match status" value="1"/>
</dbReference>
<dbReference type="GO" id="GO:0000228">
    <property type="term" value="C:nuclear chromosome"/>
    <property type="evidence" value="ECO:0007669"/>
    <property type="project" value="TreeGrafter"/>
</dbReference>
<keyword evidence="5" id="KW-0862">Zinc</keyword>
<keyword evidence="10 14" id="KW-0539">Nucleus</keyword>
<dbReference type="InterPro" id="IPR018501">
    <property type="entry name" value="DDT_dom"/>
</dbReference>
<dbReference type="InterPro" id="IPR047171">
    <property type="entry name" value="BAZ1A"/>
</dbReference>
<evidence type="ECO:0000256" key="1">
    <source>
        <dbReference type="ARBA" id="ARBA00004123"/>
    </source>
</evidence>
<feature type="region of interest" description="Disordered" evidence="15">
    <location>
        <begin position="1138"/>
        <end position="1324"/>
    </location>
</feature>
<feature type="domain" description="WAC" evidence="19">
    <location>
        <begin position="22"/>
        <end position="130"/>
    </location>
</feature>
<dbReference type="InterPro" id="IPR019787">
    <property type="entry name" value="Znf_PHD-finger"/>
</dbReference>
<feature type="compositionally biased region" description="Basic and acidic residues" evidence="15">
    <location>
        <begin position="770"/>
        <end position="809"/>
    </location>
</feature>
<dbReference type="Pfam" id="PF00628">
    <property type="entry name" value="PHD"/>
    <property type="match status" value="1"/>
</dbReference>
<dbReference type="EnsemblMetazoa" id="CapteT221184">
    <property type="protein sequence ID" value="CapteP221184"/>
    <property type="gene ID" value="CapteG221184"/>
</dbReference>
<dbReference type="SUPFAM" id="SSF57903">
    <property type="entry name" value="FYVE/PHD zinc finger"/>
    <property type="match status" value="1"/>
</dbReference>
<dbReference type="Proteomes" id="UP000014760">
    <property type="component" value="Unassembled WGS sequence"/>
</dbReference>
<evidence type="ECO:0000256" key="15">
    <source>
        <dbReference type="SAM" id="MobiDB-lite"/>
    </source>
</evidence>
<dbReference type="InterPro" id="IPR011011">
    <property type="entry name" value="Znf_FYVE_PHD"/>
</dbReference>
<keyword evidence="22" id="KW-1185">Reference proteome</keyword>
<dbReference type="SMART" id="SM00297">
    <property type="entry name" value="BROMO"/>
    <property type="match status" value="1"/>
</dbReference>
<dbReference type="GO" id="GO:0045740">
    <property type="term" value="P:positive regulation of DNA replication"/>
    <property type="evidence" value="ECO:0007669"/>
    <property type="project" value="TreeGrafter"/>
</dbReference>
<dbReference type="Pfam" id="PF02791">
    <property type="entry name" value="DDT"/>
    <property type="match status" value="1"/>
</dbReference>
<evidence type="ECO:0000259" key="18">
    <source>
        <dbReference type="PROSITE" id="PS50827"/>
    </source>
</evidence>
<evidence type="ECO:0000256" key="3">
    <source>
        <dbReference type="ARBA" id="ARBA00022723"/>
    </source>
</evidence>
<dbReference type="Pfam" id="PF15612">
    <property type="entry name" value="WHIM1"/>
    <property type="match status" value="1"/>
</dbReference>
<evidence type="ECO:0000256" key="5">
    <source>
        <dbReference type="ARBA" id="ARBA00022833"/>
    </source>
</evidence>
<dbReference type="CDD" id="cd15627">
    <property type="entry name" value="PHD_BAZ1A"/>
    <property type="match status" value="1"/>
</dbReference>
<reference evidence="21" key="3">
    <citation type="submission" date="2015-06" db="UniProtKB">
        <authorList>
            <consortium name="EnsemblMetazoa"/>
        </authorList>
    </citation>
    <scope>IDENTIFICATION</scope>
</reference>
<dbReference type="Pfam" id="PF10537">
    <property type="entry name" value="WAC_Acf1_DNA_bd"/>
    <property type="match status" value="1"/>
</dbReference>
<feature type="compositionally biased region" description="Low complexity" evidence="15">
    <location>
        <begin position="243"/>
        <end position="255"/>
    </location>
</feature>
<evidence type="ECO:0000313" key="21">
    <source>
        <dbReference type="EnsemblMetazoa" id="CapteP221184"/>
    </source>
</evidence>
<dbReference type="GO" id="GO:0006355">
    <property type="term" value="P:regulation of DNA-templated transcription"/>
    <property type="evidence" value="ECO:0007669"/>
    <property type="project" value="TreeGrafter"/>
</dbReference>
<dbReference type="Gene3D" id="1.20.920.10">
    <property type="entry name" value="Bromodomain-like"/>
    <property type="match status" value="1"/>
</dbReference>
<feature type="region of interest" description="Disordered" evidence="15">
    <location>
        <begin position="463"/>
        <end position="483"/>
    </location>
</feature>
<dbReference type="Pfam" id="PF15613">
    <property type="entry name" value="WSD"/>
    <property type="match status" value="1"/>
</dbReference>